<accession>A0A810Q115</accession>
<dbReference type="InterPro" id="IPR002701">
    <property type="entry name" value="CM_II_prokaryot"/>
</dbReference>
<dbReference type="Pfam" id="PF01264">
    <property type="entry name" value="Chorismate_synt"/>
    <property type="match status" value="1"/>
</dbReference>
<evidence type="ECO:0000259" key="12">
    <source>
        <dbReference type="SMART" id="SM00830"/>
    </source>
</evidence>
<dbReference type="EC" id="4.2.3.5" evidence="4"/>
<evidence type="ECO:0000313" key="13">
    <source>
        <dbReference type="EMBL" id="BCK82029.1"/>
    </source>
</evidence>
<name>A0A810Q115_9FIRM</name>
<evidence type="ECO:0000256" key="10">
    <source>
        <dbReference type="ARBA" id="ARBA00023141"/>
    </source>
</evidence>
<dbReference type="RefSeq" id="WP_213540649.1">
    <property type="nucleotide sequence ID" value="NZ_AP023418.1"/>
</dbReference>
<comment type="pathway">
    <text evidence="2">Metabolic intermediate biosynthesis; chorismate biosynthesis; chorismate from D-erythrose 4-phosphate and phosphoenolpyruvate: step 7/7.</text>
</comment>
<feature type="domain" description="Chorismate mutase" evidence="12">
    <location>
        <begin position="327"/>
        <end position="402"/>
    </location>
</feature>
<dbReference type="InterPro" id="IPR036263">
    <property type="entry name" value="Chorismate_II_sf"/>
</dbReference>
<protein>
    <recommendedName>
        <fullName evidence="4">chorismate synthase</fullName>
        <ecNumber evidence="4">4.2.3.5</ecNumber>
    </recommendedName>
</protein>
<evidence type="ECO:0000256" key="4">
    <source>
        <dbReference type="ARBA" id="ARBA00013036"/>
    </source>
</evidence>
<proteinExistence type="inferred from homology"/>
<dbReference type="Proteomes" id="UP000681035">
    <property type="component" value="Chromosome"/>
</dbReference>
<evidence type="ECO:0000256" key="7">
    <source>
        <dbReference type="ARBA" id="ARBA00022643"/>
    </source>
</evidence>
<evidence type="ECO:0000313" key="14">
    <source>
        <dbReference type="Proteomes" id="UP000681035"/>
    </source>
</evidence>
<sequence>MMDYTIFGESHGPAVGVLLRDVPPGLPVDEEFICRQLLRRAPQDPLSTARHEPDQVEVLSGVYQGVTTGMPVCLLLRNRDVRSADYDALRHTPRPSHADYTAWVQSGGRNDPRGGGAFSGRLTAPLVAAGALAKNWLSLQDIEVNAQVIDENALRQRAEAARQTGDSVGGQVRCIVTGLPAGWGGPDWRETVESEIARHVFAIPGVKAVAFGAGEELAALRGSQANDPWRTDGRRVWSVTNHSGGINGGITNGMPVEFTVTFRPTPSIAQPQETIDLETMTNTKITIGGRHDACIALRAPVVVESAAALALWRLKGADGGGELDDLRGQLDILDTELTTLFVQRQSISRRIGAYKREHHLPVQDAGREEQVLHTRGDLVPERRQQVERLFRLLMELSREEQA</sequence>
<evidence type="ECO:0000256" key="6">
    <source>
        <dbReference type="ARBA" id="ARBA00022630"/>
    </source>
</evidence>
<reference evidence="13" key="1">
    <citation type="submission" date="2020-09" db="EMBL/GenBank/DDBJ databases">
        <title>New species isolated from human feces.</title>
        <authorList>
            <person name="Kitahara M."/>
            <person name="Shigeno Y."/>
            <person name="Shime M."/>
            <person name="Matsumoto Y."/>
            <person name="Nakamura S."/>
            <person name="Motooka D."/>
            <person name="Fukuoka S."/>
            <person name="Nishikawa H."/>
            <person name="Benno Y."/>
        </authorList>
    </citation>
    <scope>NUCLEOTIDE SEQUENCE</scope>
    <source>
        <strain evidence="13">MM50</strain>
    </source>
</reference>
<comment type="cofactor">
    <cofactor evidence="1">
        <name>FMNH2</name>
        <dbReference type="ChEBI" id="CHEBI:57618"/>
    </cofactor>
</comment>
<dbReference type="PROSITE" id="PS00788">
    <property type="entry name" value="CHORISMATE_SYNTHASE_2"/>
    <property type="match status" value="1"/>
</dbReference>
<organism evidence="13 14">
    <name type="scientific">Vescimonas coprocola</name>
    <dbReference type="NCBI Taxonomy" id="2714355"/>
    <lineage>
        <taxon>Bacteria</taxon>
        <taxon>Bacillati</taxon>
        <taxon>Bacillota</taxon>
        <taxon>Clostridia</taxon>
        <taxon>Eubacteriales</taxon>
        <taxon>Oscillospiraceae</taxon>
        <taxon>Vescimonas</taxon>
    </lineage>
</organism>
<dbReference type="GO" id="GO:0004107">
    <property type="term" value="F:chorismate synthase activity"/>
    <property type="evidence" value="ECO:0007669"/>
    <property type="project" value="UniProtKB-EC"/>
</dbReference>
<evidence type="ECO:0000256" key="3">
    <source>
        <dbReference type="ARBA" id="ARBA00008014"/>
    </source>
</evidence>
<dbReference type="InterPro" id="IPR035904">
    <property type="entry name" value="Chorismate_synth_AroC_sf"/>
</dbReference>
<dbReference type="CDD" id="cd07304">
    <property type="entry name" value="Chorismate_synthase"/>
    <property type="match status" value="1"/>
</dbReference>
<dbReference type="Pfam" id="PF01817">
    <property type="entry name" value="CM_2"/>
    <property type="match status" value="1"/>
</dbReference>
<dbReference type="SUPFAM" id="SSF48600">
    <property type="entry name" value="Chorismate mutase II"/>
    <property type="match status" value="1"/>
</dbReference>
<dbReference type="GO" id="GO:0009073">
    <property type="term" value="P:aromatic amino acid family biosynthetic process"/>
    <property type="evidence" value="ECO:0007669"/>
    <property type="project" value="UniProtKB-KW"/>
</dbReference>
<dbReference type="SMART" id="SM00830">
    <property type="entry name" value="CM_2"/>
    <property type="match status" value="1"/>
</dbReference>
<dbReference type="InterPro" id="IPR020541">
    <property type="entry name" value="Chorismate_synthase_CS"/>
</dbReference>
<keyword evidence="9" id="KW-0521">NADP</keyword>
<dbReference type="GO" id="GO:0010181">
    <property type="term" value="F:FMN binding"/>
    <property type="evidence" value="ECO:0007669"/>
    <property type="project" value="TreeGrafter"/>
</dbReference>
<dbReference type="PANTHER" id="PTHR21085:SF0">
    <property type="entry name" value="CHORISMATE SYNTHASE"/>
    <property type="match status" value="1"/>
</dbReference>
<dbReference type="EMBL" id="AP023418">
    <property type="protein sequence ID" value="BCK82029.1"/>
    <property type="molecule type" value="Genomic_DNA"/>
</dbReference>
<dbReference type="AlphaFoldDB" id="A0A810Q115"/>
<comment type="similarity">
    <text evidence="3">Belongs to the chorismate synthase family.</text>
</comment>
<dbReference type="SUPFAM" id="SSF103263">
    <property type="entry name" value="Chorismate synthase, AroC"/>
    <property type="match status" value="1"/>
</dbReference>
<keyword evidence="7" id="KW-0288">FMN</keyword>
<evidence type="ECO:0000256" key="8">
    <source>
        <dbReference type="ARBA" id="ARBA00022827"/>
    </source>
</evidence>
<keyword evidence="8" id="KW-0274">FAD</keyword>
<evidence type="ECO:0000256" key="1">
    <source>
        <dbReference type="ARBA" id="ARBA00001914"/>
    </source>
</evidence>
<dbReference type="GO" id="GO:0004106">
    <property type="term" value="F:chorismate mutase activity"/>
    <property type="evidence" value="ECO:0007669"/>
    <property type="project" value="InterPro"/>
</dbReference>
<gene>
    <name evidence="13" type="ORF">MM50RIKEN_17920</name>
</gene>
<evidence type="ECO:0000256" key="5">
    <source>
        <dbReference type="ARBA" id="ARBA00022605"/>
    </source>
</evidence>
<dbReference type="InterPro" id="IPR036979">
    <property type="entry name" value="CM_dom_sf"/>
</dbReference>
<dbReference type="GO" id="GO:0008652">
    <property type="term" value="P:amino acid biosynthetic process"/>
    <property type="evidence" value="ECO:0007669"/>
    <property type="project" value="UniProtKB-KW"/>
</dbReference>
<keyword evidence="6" id="KW-0285">Flavoprotein</keyword>
<evidence type="ECO:0000256" key="2">
    <source>
        <dbReference type="ARBA" id="ARBA00005044"/>
    </source>
</evidence>
<dbReference type="Gene3D" id="3.60.150.10">
    <property type="entry name" value="Chorismate synthase AroC"/>
    <property type="match status" value="2"/>
</dbReference>
<dbReference type="GO" id="GO:0009423">
    <property type="term" value="P:chorismate biosynthetic process"/>
    <property type="evidence" value="ECO:0007669"/>
    <property type="project" value="UniProtKB-UniPathway"/>
</dbReference>
<dbReference type="UniPathway" id="UPA00053">
    <property type="reaction ID" value="UER00090"/>
</dbReference>
<keyword evidence="11" id="KW-0456">Lyase</keyword>
<evidence type="ECO:0000256" key="11">
    <source>
        <dbReference type="ARBA" id="ARBA00023239"/>
    </source>
</evidence>
<dbReference type="PANTHER" id="PTHR21085">
    <property type="entry name" value="CHORISMATE SYNTHASE"/>
    <property type="match status" value="1"/>
</dbReference>
<keyword evidence="10" id="KW-0057">Aromatic amino acid biosynthesis</keyword>
<dbReference type="GO" id="GO:0005829">
    <property type="term" value="C:cytosol"/>
    <property type="evidence" value="ECO:0007669"/>
    <property type="project" value="TreeGrafter"/>
</dbReference>
<evidence type="ECO:0000256" key="9">
    <source>
        <dbReference type="ARBA" id="ARBA00022857"/>
    </source>
</evidence>
<dbReference type="InterPro" id="IPR000453">
    <property type="entry name" value="Chorismate_synth"/>
</dbReference>
<keyword evidence="14" id="KW-1185">Reference proteome</keyword>
<dbReference type="KEGG" id="vcop:MM50RIKEN_17920"/>
<dbReference type="Gene3D" id="1.20.59.10">
    <property type="entry name" value="Chorismate mutase"/>
    <property type="match status" value="1"/>
</dbReference>
<keyword evidence="5" id="KW-0028">Amino-acid biosynthesis</keyword>